<reference evidence="3" key="1">
    <citation type="journal article" date="2019" name="Int. J. Syst. Evol. Microbiol.">
        <title>The Global Catalogue of Microorganisms (GCM) 10K type strain sequencing project: providing services to taxonomists for standard genome sequencing and annotation.</title>
        <authorList>
            <consortium name="The Broad Institute Genomics Platform"/>
            <consortium name="The Broad Institute Genome Sequencing Center for Infectious Disease"/>
            <person name="Wu L."/>
            <person name="Ma J."/>
        </authorList>
    </citation>
    <scope>NUCLEOTIDE SEQUENCE [LARGE SCALE GENOMIC DNA]</scope>
    <source>
        <strain evidence="3">KCTC 42447</strain>
    </source>
</reference>
<keyword evidence="3" id="KW-1185">Reference proteome</keyword>
<keyword evidence="1" id="KW-0732">Signal</keyword>
<evidence type="ECO:0000313" key="2">
    <source>
        <dbReference type="EMBL" id="MFC3607288.1"/>
    </source>
</evidence>
<protein>
    <submittedName>
        <fullName evidence="2">DUF1302 domain-containing protein</fullName>
    </submittedName>
</protein>
<dbReference type="RefSeq" id="WP_386362177.1">
    <property type="nucleotide sequence ID" value="NZ_JBHRXZ010000016.1"/>
</dbReference>
<dbReference type="InterPro" id="IPR010727">
    <property type="entry name" value="DUF1302"/>
</dbReference>
<organism evidence="2 3">
    <name type="scientific">Stutzerimonas tarimensis</name>
    <dbReference type="NCBI Taxonomy" id="1507735"/>
    <lineage>
        <taxon>Bacteria</taxon>
        <taxon>Pseudomonadati</taxon>
        <taxon>Pseudomonadota</taxon>
        <taxon>Gammaproteobacteria</taxon>
        <taxon>Pseudomonadales</taxon>
        <taxon>Pseudomonadaceae</taxon>
        <taxon>Stutzerimonas</taxon>
    </lineage>
</organism>
<dbReference type="EMBL" id="JBHRXZ010000016">
    <property type="protein sequence ID" value="MFC3607288.1"/>
    <property type="molecule type" value="Genomic_DNA"/>
</dbReference>
<feature type="signal peptide" evidence="1">
    <location>
        <begin position="1"/>
        <end position="34"/>
    </location>
</feature>
<feature type="chain" id="PRO_5045337356" evidence="1">
    <location>
        <begin position="35"/>
        <end position="552"/>
    </location>
</feature>
<dbReference type="Proteomes" id="UP001595630">
    <property type="component" value="Unassembled WGS sequence"/>
</dbReference>
<evidence type="ECO:0000256" key="1">
    <source>
        <dbReference type="SAM" id="SignalP"/>
    </source>
</evidence>
<dbReference type="Pfam" id="PF06980">
    <property type="entry name" value="DUF1302"/>
    <property type="match status" value="1"/>
</dbReference>
<name>A0ABV7T2J3_9GAMM</name>
<sequence>MKDKIRQPVFGKLRWSHASVPLALLAACALPAHAFQIDTGNPDLSLRWDNTLKYSNAFRVGSQDDELLSNINQDDSNRNFDRGLVSNRLDLLSELEVMYRGTFGARISGAAWYDSLYNSSADHDNPTSWNFPGTRHGHFQSGVRDLHGRDAELLDYFVMGRFDLGGRNLTARLGQHSLLWGESLFYGANGIAGGMQPVDAVKAQSVPNTQFRELIRPVEQVSAQFDLSPDVTLAAYYQFEWEGVRLPGAGSYFSVGDIVGDGSERILLGPQPFAPSVPVRYNKPKDSGQGGVSVRFRLPNGNAEYGLYAIRYHAKTGLSQMRIGPGTPLPAPVGPEQFEWAYAENIKAFGASVSNTFGPVNLGFEVSTRRDSPLLSSNISVLPGQIGDNDKNAAFARGNTLHAQMSWIATLPTNAVFRESSFVGEVAWNRMLSVTENREVLEPNGERDAWGFRVVFTPTYRQVLPQLDLSVPVGIGYSPRGRSLAVGNFGVDRGGDFNIGVRGTYQQDWGFGATYTNYFGSRGHFLTQQNQYSFDQPLADRDFISLYVTRTF</sequence>
<dbReference type="PROSITE" id="PS51257">
    <property type="entry name" value="PROKAR_LIPOPROTEIN"/>
    <property type="match status" value="1"/>
</dbReference>
<evidence type="ECO:0000313" key="3">
    <source>
        <dbReference type="Proteomes" id="UP001595630"/>
    </source>
</evidence>
<gene>
    <name evidence="2" type="ORF">ACFOMF_05790</name>
</gene>
<comment type="caution">
    <text evidence="2">The sequence shown here is derived from an EMBL/GenBank/DDBJ whole genome shotgun (WGS) entry which is preliminary data.</text>
</comment>
<proteinExistence type="predicted"/>
<accession>A0ABV7T2J3</accession>